<accession>A0A183H7F8</accession>
<sequence length="64" mass="7071">MVFDFFFGIINVSVSNPYSASFLTCLRDTFGEFQILRIISIHSSENSHPSKLGTWSSGGVGDPR</sequence>
<feature type="compositionally biased region" description="Polar residues" evidence="1">
    <location>
        <begin position="45"/>
        <end position="55"/>
    </location>
</feature>
<dbReference type="EMBL" id="UZAJ01002276">
    <property type="protein sequence ID" value="VDO36438.1"/>
    <property type="molecule type" value="Genomic_DNA"/>
</dbReference>
<evidence type="ECO:0000313" key="2">
    <source>
        <dbReference type="EMBL" id="VDO36438.1"/>
    </source>
</evidence>
<dbReference type="Proteomes" id="UP000267606">
    <property type="component" value="Unassembled WGS sequence"/>
</dbReference>
<proteinExistence type="predicted"/>
<reference evidence="2 3" key="2">
    <citation type="submission" date="2018-11" db="EMBL/GenBank/DDBJ databases">
        <authorList>
            <consortium name="Pathogen Informatics"/>
        </authorList>
    </citation>
    <scope>NUCLEOTIDE SEQUENCE [LARGE SCALE GENOMIC DNA]</scope>
</reference>
<evidence type="ECO:0000313" key="4">
    <source>
        <dbReference type="WBParaSite" id="OFLC_0000341901-mRNA-1"/>
    </source>
</evidence>
<gene>
    <name evidence="2" type="ORF">OFLC_LOCUS3420</name>
</gene>
<protein>
    <submittedName>
        <fullName evidence="2 4">Uncharacterized protein</fullName>
    </submittedName>
</protein>
<feature type="region of interest" description="Disordered" evidence="1">
    <location>
        <begin position="45"/>
        <end position="64"/>
    </location>
</feature>
<dbReference type="AlphaFoldDB" id="A0A183H7F8"/>
<evidence type="ECO:0000313" key="3">
    <source>
        <dbReference type="Proteomes" id="UP000267606"/>
    </source>
</evidence>
<name>A0A183H7F8_9BILA</name>
<keyword evidence="3" id="KW-1185">Reference proteome</keyword>
<dbReference type="WBParaSite" id="OFLC_0000341901-mRNA-1">
    <property type="protein sequence ID" value="OFLC_0000341901-mRNA-1"/>
    <property type="gene ID" value="OFLC_0000341901"/>
</dbReference>
<organism evidence="4">
    <name type="scientific">Onchocerca flexuosa</name>
    <dbReference type="NCBI Taxonomy" id="387005"/>
    <lineage>
        <taxon>Eukaryota</taxon>
        <taxon>Metazoa</taxon>
        <taxon>Ecdysozoa</taxon>
        <taxon>Nematoda</taxon>
        <taxon>Chromadorea</taxon>
        <taxon>Rhabditida</taxon>
        <taxon>Spirurina</taxon>
        <taxon>Spiruromorpha</taxon>
        <taxon>Filarioidea</taxon>
        <taxon>Onchocercidae</taxon>
        <taxon>Onchocerca</taxon>
    </lineage>
</organism>
<evidence type="ECO:0000256" key="1">
    <source>
        <dbReference type="SAM" id="MobiDB-lite"/>
    </source>
</evidence>
<reference evidence="4" key="1">
    <citation type="submission" date="2016-06" db="UniProtKB">
        <authorList>
            <consortium name="WormBaseParasite"/>
        </authorList>
    </citation>
    <scope>IDENTIFICATION</scope>
</reference>